<dbReference type="GO" id="GO:0005737">
    <property type="term" value="C:cytoplasm"/>
    <property type="evidence" value="ECO:0007669"/>
    <property type="project" value="UniProtKB-SubCell"/>
</dbReference>
<keyword evidence="3 11" id="KW-0597">Phosphoprotein</keyword>
<organism evidence="13 14">
    <name type="scientific">Dasania phycosphaerae</name>
    <dbReference type="NCBI Taxonomy" id="2950436"/>
    <lineage>
        <taxon>Bacteria</taxon>
        <taxon>Pseudomonadati</taxon>
        <taxon>Pseudomonadota</taxon>
        <taxon>Gammaproteobacteria</taxon>
        <taxon>Cellvibrionales</taxon>
        <taxon>Spongiibacteraceae</taxon>
        <taxon>Dasania</taxon>
    </lineage>
</organism>
<keyword evidence="2 11" id="KW-0723">Serine/threonine-protein kinase</keyword>
<sequence length="330" mass="38329">MADHDEQLHPYQKLTPELVLDAIESTGLITDLRIYPLNSYENRVYQIGIEEGEPIIAKFYRPERWSDAQILEEHQFAQQLVEADVPVIAPQQNSAGETLLEFQGFKFSLYERRGGRAPDLGDLDSLHMLGRLVARIHAVGATQDFQHRPHLDIDSFGTQSYQFISENFIPMELATAYNSLCEDLLKAIKELFSQVPYTPIRTHGDCHAGNILWRDDSPHFVDLDDARMAPAIQDIWMFLSGDRQQQTAQLSELADGYNEFYDFDPRQLPLAEALRSLRIMHYSAWLARRWQDPAFPHNFPWFNSLRYWSDHVLELREQWALLNEPPLQVF</sequence>
<reference evidence="13 14" key="1">
    <citation type="submission" date="2022-12" db="EMBL/GenBank/DDBJ databases">
        <title>Dasania phycosphaerae sp. nov., isolated from particulate material of the south coast of Korea.</title>
        <authorList>
            <person name="Jiang Y."/>
        </authorList>
    </citation>
    <scope>NUCLEOTIDE SEQUENCE [LARGE SCALE GENOMIC DNA]</scope>
    <source>
        <strain evidence="13 14">GY-19</strain>
    </source>
</reference>
<comment type="function">
    <text evidence="11">A protein kinase that phosphorylates Ser and Thr residues. Probably acts to suppress the effects of stress linked to accumulation of reactive oxygen species. Probably involved in the extracytoplasmic stress response.</text>
</comment>
<dbReference type="GO" id="GO:0000287">
    <property type="term" value="F:magnesium ion binding"/>
    <property type="evidence" value="ECO:0007669"/>
    <property type="project" value="UniProtKB-UniRule"/>
</dbReference>
<comment type="caution">
    <text evidence="13">The sequence shown here is derived from an EMBL/GenBank/DDBJ whole genome shotgun (WGS) entry which is preliminary data.</text>
</comment>
<keyword evidence="10 11" id="KW-0346">Stress response</keyword>
<evidence type="ECO:0000256" key="11">
    <source>
        <dbReference type="HAMAP-Rule" id="MF_01497"/>
    </source>
</evidence>
<dbReference type="InterPro" id="IPR011009">
    <property type="entry name" value="Kinase-like_dom_sf"/>
</dbReference>
<dbReference type="NCBIfam" id="NF008738">
    <property type="entry name" value="PRK11768.1"/>
    <property type="match status" value="1"/>
</dbReference>
<keyword evidence="1 11" id="KW-0963">Cytoplasm</keyword>
<gene>
    <name evidence="11" type="primary">srkA</name>
    <name evidence="13" type="ORF">O0V09_06445</name>
</gene>
<dbReference type="HAMAP" id="MF_01497">
    <property type="entry name" value="SrkA_kinase"/>
    <property type="match status" value="1"/>
</dbReference>
<dbReference type="Gene3D" id="1.20.1270.170">
    <property type="match status" value="1"/>
</dbReference>
<evidence type="ECO:0000256" key="4">
    <source>
        <dbReference type="ARBA" id="ARBA00022679"/>
    </source>
</evidence>
<keyword evidence="8 11" id="KW-0067">ATP-binding</keyword>
<feature type="active site" evidence="11">
    <location>
        <position position="222"/>
    </location>
</feature>
<dbReference type="EC" id="2.7.11.1" evidence="11"/>
<proteinExistence type="inferred from homology"/>
<evidence type="ECO:0000313" key="13">
    <source>
        <dbReference type="EMBL" id="MCZ0864832.1"/>
    </source>
</evidence>
<comment type="similarity">
    <text evidence="11">Belongs to the SrkA/RdoA protein kinase family.</text>
</comment>
<comment type="cofactor">
    <cofactor evidence="11">
        <name>Mg(2+)</name>
        <dbReference type="ChEBI" id="CHEBI:18420"/>
    </cofactor>
</comment>
<evidence type="ECO:0000256" key="8">
    <source>
        <dbReference type="ARBA" id="ARBA00022840"/>
    </source>
</evidence>
<dbReference type="AlphaFoldDB" id="A0A9J6RKT9"/>
<dbReference type="InterPro" id="IPR032882">
    <property type="entry name" value="SrkA/RdoA"/>
</dbReference>
<evidence type="ECO:0000256" key="1">
    <source>
        <dbReference type="ARBA" id="ARBA00022490"/>
    </source>
</evidence>
<dbReference type="Proteomes" id="UP001069090">
    <property type="component" value="Unassembled WGS sequence"/>
</dbReference>
<dbReference type="PANTHER" id="PTHR39573:SF1">
    <property type="entry name" value="STRESS RESPONSE KINASE A"/>
    <property type="match status" value="1"/>
</dbReference>
<comment type="subcellular location">
    <subcellularLocation>
        <location evidence="11">Cytoplasm</location>
    </subcellularLocation>
</comment>
<evidence type="ECO:0000256" key="10">
    <source>
        <dbReference type="ARBA" id="ARBA00023016"/>
    </source>
</evidence>
<evidence type="ECO:0000259" key="12">
    <source>
        <dbReference type="Pfam" id="PF01636"/>
    </source>
</evidence>
<dbReference type="RefSeq" id="WP_258330985.1">
    <property type="nucleotide sequence ID" value="NZ_JAPTGG010000004.1"/>
</dbReference>
<keyword evidence="7 11" id="KW-0418">Kinase</keyword>
<evidence type="ECO:0000256" key="9">
    <source>
        <dbReference type="ARBA" id="ARBA00022842"/>
    </source>
</evidence>
<dbReference type="EMBL" id="JAPTGG010000004">
    <property type="protein sequence ID" value="MCZ0864832.1"/>
    <property type="molecule type" value="Genomic_DNA"/>
</dbReference>
<evidence type="ECO:0000256" key="5">
    <source>
        <dbReference type="ARBA" id="ARBA00022723"/>
    </source>
</evidence>
<dbReference type="PANTHER" id="PTHR39573">
    <property type="entry name" value="STRESS RESPONSE KINASE A"/>
    <property type="match status" value="1"/>
</dbReference>
<comment type="subunit">
    <text evidence="11">Monomer.</text>
</comment>
<dbReference type="Gene3D" id="1.10.510.10">
    <property type="entry name" value="Transferase(Phosphotransferase) domain 1"/>
    <property type="match status" value="1"/>
</dbReference>
<feature type="binding site" evidence="11">
    <location>
        <position position="222"/>
    </location>
    <ligand>
        <name>Mg(2+)</name>
        <dbReference type="ChEBI" id="CHEBI:18420"/>
    </ligand>
</feature>
<protein>
    <recommendedName>
        <fullName evidence="11">Stress response kinase A</fullName>
        <ecNumber evidence="11">2.7.11.1</ecNumber>
    </recommendedName>
    <alternativeName>
        <fullName evidence="11">Serine/threonine-protein kinase SrkA</fullName>
    </alternativeName>
</protein>
<keyword evidence="9 11" id="KW-0460">Magnesium</keyword>
<keyword evidence="6 11" id="KW-0547">Nucleotide-binding</keyword>
<evidence type="ECO:0000256" key="7">
    <source>
        <dbReference type="ARBA" id="ARBA00022777"/>
    </source>
</evidence>
<evidence type="ECO:0000256" key="3">
    <source>
        <dbReference type="ARBA" id="ARBA00022553"/>
    </source>
</evidence>
<dbReference type="Pfam" id="PF01636">
    <property type="entry name" value="APH"/>
    <property type="match status" value="1"/>
</dbReference>
<comment type="catalytic activity">
    <reaction evidence="11">
        <text>L-threonyl-[protein] + ATP = O-phospho-L-threonyl-[protein] + ADP + H(+)</text>
        <dbReference type="Rhea" id="RHEA:46608"/>
        <dbReference type="Rhea" id="RHEA-COMP:11060"/>
        <dbReference type="Rhea" id="RHEA-COMP:11605"/>
        <dbReference type="ChEBI" id="CHEBI:15378"/>
        <dbReference type="ChEBI" id="CHEBI:30013"/>
        <dbReference type="ChEBI" id="CHEBI:30616"/>
        <dbReference type="ChEBI" id="CHEBI:61977"/>
        <dbReference type="ChEBI" id="CHEBI:456216"/>
        <dbReference type="EC" id="2.7.11.1"/>
    </reaction>
</comment>
<feature type="site" description="ATP" evidence="11">
    <location>
        <position position="39"/>
    </location>
</feature>
<dbReference type="GO" id="GO:0004674">
    <property type="term" value="F:protein serine/threonine kinase activity"/>
    <property type="evidence" value="ECO:0007669"/>
    <property type="project" value="UniProtKB-UniRule"/>
</dbReference>
<dbReference type="GO" id="GO:0005524">
    <property type="term" value="F:ATP binding"/>
    <property type="evidence" value="ECO:0007669"/>
    <property type="project" value="UniProtKB-UniRule"/>
</dbReference>
<dbReference type="Gene3D" id="3.30.200.70">
    <property type="match status" value="1"/>
</dbReference>
<comment type="catalytic activity">
    <reaction evidence="11">
        <text>L-seryl-[protein] + ATP = O-phospho-L-seryl-[protein] + ADP + H(+)</text>
        <dbReference type="Rhea" id="RHEA:17989"/>
        <dbReference type="Rhea" id="RHEA-COMP:9863"/>
        <dbReference type="Rhea" id="RHEA-COMP:11604"/>
        <dbReference type="ChEBI" id="CHEBI:15378"/>
        <dbReference type="ChEBI" id="CHEBI:29999"/>
        <dbReference type="ChEBI" id="CHEBI:30616"/>
        <dbReference type="ChEBI" id="CHEBI:83421"/>
        <dbReference type="ChEBI" id="CHEBI:456216"/>
        <dbReference type="EC" id="2.7.11.1"/>
    </reaction>
</comment>
<accession>A0A9J6RKT9</accession>
<feature type="binding site" evidence="11">
    <location>
        <position position="210"/>
    </location>
    <ligand>
        <name>Mg(2+)</name>
        <dbReference type="ChEBI" id="CHEBI:18420"/>
    </ligand>
</feature>
<dbReference type="SUPFAM" id="SSF56112">
    <property type="entry name" value="Protein kinase-like (PK-like)"/>
    <property type="match status" value="1"/>
</dbReference>
<evidence type="ECO:0000256" key="6">
    <source>
        <dbReference type="ARBA" id="ARBA00022741"/>
    </source>
</evidence>
<keyword evidence="4 11" id="KW-0808">Transferase</keyword>
<evidence type="ECO:0000313" key="14">
    <source>
        <dbReference type="Proteomes" id="UP001069090"/>
    </source>
</evidence>
<evidence type="ECO:0000256" key="2">
    <source>
        <dbReference type="ARBA" id="ARBA00022527"/>
    </source>
</evidence>
<keyword evidence="5 11" id="KW-0479">Metal-binding</keyword>
<dbReference type="InterPro" id="IPR002575">
    <property type="entry name" value="Aminoglycoside_PTrfase"/>
</dbReference>
<feature type="active site" description="Proton acceptor" evidence="11">
    <location>
        <position position="205"/>
    </location>
</feature>
<name>A0A9J6RKT9_9GAMM</name>
<feature type="domain" description="Aminoglycoside phosphotransferase" evidence="12">
    <location>
        <begin position="37"/>
        <end position="266"/>
    </location>
</feature>
<keyword evidence="14" id="KW-1185">Reference proteome</keyword>